<dbReference type="CDD" id="cd02209">
    <property type="entry name" value="cupin_XRE_C"/>
    <property type="match status" value="1"/>
</dbReference>
<dbReference type="Gene3D" id="1.10.260.40">
    <property type="entry name" value="lambda repressor-like DNA-binding domains"/>
    <property type="match status" value="1"/>
</dbReference>
<dbReference type="Pfam" id="PF07883">
    <property type="entry name" value="Cupin_2"/>
    <property type="match status" value="1"/>
</dbReference>
<proteinExistence type="predicted"/>
<dbReference type="GO" id="GO:0003677">
    <property type="term" value="F:DNA binding"/>
    <property type="evidence" value="ECO:0007669"/>
    <property type="project" value="UniProtKB-KW"/>
</dbReference>
<reference evidence="3" key="2">
    <citation type="submission" date="2021-04" db="EMBL/GenBank/DDBJ databases">
        <authorList>
            <person name="Gilroy R."/>
        </authorList>
    </citation>
    <scope>NUCLEOTIDE SEQUENCE</scope>
    <source>
        <strain evidence="3">1345</strain>
    </source>
</reference>
<evidence type="ECO:0000259" key="2">
    <source>
        <dbReference type="PROSITE" id="PS50943"/>
    </source>
</evidence>
<dbReference type="InterPro" id="IPR010982">
    <property type="entry name" value="Lambda_DNA-bd_dom_sf"/>
</dbReference>
<sequence length="177" mass="19963">MQLGTKIRDMRLQLNLTQEELADRCELTKGYISQLENDLTSPSIATLGDILDALGSSFSEFFRDEKNEKVVFSESDYVEKESEGSRQKWLVPNAQKNLMEPLAVELAPNSGTAEDIPHEGEEFGFVLEGKITLTLGKKKYVCRKGESFYYSADRTHRISNESGAKAKFIWISSPPNF</sequence>
<organism evidence="3 4">
    <name type="scientific">Candidatus Borkfalkia excrementigallinarum</name>
    <dbReference type="NCBI Taxonomy" id="2838506"/>
    <lineage>
        <taxon>Bacteria</taxon>
        <taxon>Bacillati</taxon>
        <taxon>Bacillota</taxon>
        <taxon>Clostridia</taxon>
        <taxon>Christensenellales</taxon>
        <taxon>Christensenellaceae</taxon>
        <taxon>Candidatus Borkfalkia</taxon>
    </lineage>
</organism>
<evidence type="ECO:0000313" key="4">
    <source>
        <dbReference type="Proteomes" id="UP000886750"/>
    </source>
</evidence>
<dbReference type="PANTHER" id="PTHR46797">
    <property type="entry name" value="HTH-TYPE TRANSCRIPTIONAL REGULATOR"/>
    <property type="match status" value="1"/>
</dbReference>
<dbReference type="GO" id="GO:0005829">
    <property type="term" value="C:cytosol"/>
    <property type="evidence" value="ECO:0007669"/>
    <property type="project" value="TreeGrafter"/>
</dbReference>
<dbReference type="SUPFAM" id="SSF51182">
    <property type="entry name" value="RmlC-like cupins"/>
    <property type="match status" value="1"/>
</dbReference>
<dbReference type="Pfam" id="PF01381">
    <property type="entry name" value="HTH_3"/>
    <property type="match status" value="1"/>
</dbReference>
<reference evidence="3" key="1">
    <citation type="journal article" date="2021" name="PeerJ">
        <title>Extensive microbial diversity within the chicken gut microbiome revealed by metagenomics and culture.</title>
        <authorList>
            <person name="Gilroy R."/>
            <person name="Ravi A."/>
            <person name="Getino M."/>
            <person name="Pursley I."/>
            <person name="Horton D.L."/>
            <person name="Alikhan N.F."/>
            <person name="Baker D."/>
            <person name="Gharbi K."/>
            <person name="Hall N."/>
            <person name="Watson M."/>
            <person name="Adriaenssens E.M."/>
            <person name="Foster-Nyarko E."/>
            <person name="Jarju S."/>
            <person name="Secka A."/>
            <person name="Antonio M."/>
            <person name="Oren A."/>
            <person name="Chaudhuri R.R."/>
            <person name="La Ragione R."/>
            <person name="Hildebrand F."/>
            <person name="Pallen M.J."/>
        </authorList>
    </citation>
    <scope>NUCLEOTIDE SEQUENCE</scope>
    <source>
        <strain evidence="3">1345</strain>
    </source>
</reference>
<dbReference type="InterPro" id="IPR050807">
    <property type="entry name" value="TransReg_Diox_bact_type"/>
</dbReference>
<keyword evidence="1" id="KW-0238">DNA-binding</keyword>
<dbReference type="EMBL" id="DXCQ01000074">
    <property type="protein sequence ID" value="HIY97649.1"/>
    <property type="molecule type" value="Genomic_DNA"/>
</dbReference>
<name>A0A9D2CS13_9FIRM</name>
<dbReference type="AlphaFoldDB" id="A0A9D2CS13"/>
<gene>
    <name evidence="3" type="ORF">H9729_08160</name>
</gene>
<evidence type="ECO:0000256" key="1">
    <source>
        <dbReference type="ARBA" id="ARBA00023125"/>
    </source>
</evidence>
<dbReference type="CDD" id="cd00093">
    <property type="entry name" value="HTH_XRE"/>
    <property type="match status" value="1"/>
</dbReference>
<dbReference type="GO" id="GO:0003700">
    <property type="term" value="F:DNA-binding transcription factor activity"/>
    <property type="evidence" value="ECO:0007669"/>
    <property type="project" value="TreeGrafter"/>
</dbReference>
<dbReference type="SMART" id="SM00530">
    <property type="entry name" value="HTH_XRE"/>
    <property type="match status" value="1"/>
</dbReference>
<dbReference type="Proteomes" id="UP000886750">
    <property type="component" value="Unassembled WGS sequence"/>
</dbReference>
<feature type="domain" description="HTH cro/C1-type" evidence="2">
    <location>
        <begin position="7"/>
        <end position="61"/>
    </location>
</feature>
<dbReference type="InterPro" id="IPR013096">
    <property type="entry name" value="Cupin_2"/>
</dbReference>
<evidence type="ECO:0000313" key="3">
    <source>
        <dbReference type="EMBL" id="HIY97649.1"/>
    </source>
</evidence>
<dbReference type="PROSITE" id="PS50943">
    <property type="entry name" value="HTH_CROC1"/>
    <property type="match status" value="1"/>
</dbReference>
<dbReference type="SUPFAM" id="SSF47413">
    <property type="entry name" value="lambda repressor-like DNA-binding domains"/>
    <property type="match status" value="1"/>
</dbReference>
<accession>A0A9D2CS13</accession>
<dbReference type="InterPro" id="IPR011051">
    <property type="entry name" value="RmlC_Cupin_sf"/>
</dbReference>
<dbReference type="PANTHER" id="PTHR46797:SF2">
    <property type="entry name" value="TRANSCRIPTIONAL REGULATOR"/>
    <property type="match status" value="1"/>
</dbReference>
<dbReference type="Gene3D" id="2.60.120.10">
    <property type="entry name" value="Jelly Rolls"/>
    <property type="match status" value="1"/>
</dbReference>
<protein>
    <submittedName>
        <fullName evidence="3">XRE family transcriptional regulator</fullName>
    </submittedName>
</protein>
<comment type="caution">
    <text evidence="3">The sequence shown here is derived from an EMBL/GenBank/DDBJ whole genome shotgun (WGS) entry which is preliminary data.</text>
</comment>
<dbReference type="InterPro" id="IPR001387">
    <property type="entry name" value="Cro/C1-type_HTH"/>
</dbReference>
<dbReference type="InterPro" id="IPR014710">
    <property type="entry name" value="RmlC-like_jellyroll"/>
</dbReference>